<dbReference type="GO" id="GO:0032259">
    <property type="term" value="P:methylation"/>
    <property type="evidence" value="ECO:0007669"/>
    <property type="project" value="UniProtKB-KW"/>
</dbReference>
<dbReference type="EMBL" id="JACCBW010000001">
    <property type="protein sequence ID" value="NYE35651.1"/>
    <property type="molecule type" value="Genomic_DNA"/>
</dbReference>
<dbReference type="Proteomes" id="UP000549911">
    <property type="component" value="Unassembled WGS sequence"/>
</dbReference>
<evidence type="ECO:0000259" key="2">
    <source>
        <dbReference type="Pfam" id="PF07669"/>
    </source>
</evidence>
<proteinExistence type="predicted"/>
<keyword evidence="3" id="KW-0489">Methyltransferase</keyword>
<evidence type="ECO:0000256" key="1">
    <source>
        <dbReference type="SAM" id="MobiDB-lite"/>
    </source>
</evidence>
<reference evidence="3 4" key="1">
    <citation type="submission" date="2020-07" db="EMBL/GenBank/DDBJ databases">
        <authorList>
            <person name="Partida-Martinez L."/>
            <person name="Huntemann M."/>
            <person name="Clum A."/>
            <person name="Wang J."/>
            <person name="Palaniappan K."/>
            <person name="Ritter S."/>
            <person name="Chen I.-M."/>
            <person name="Stamatis D."/>
            <person name="Reddy T."/>
            <person name="O'Malley R."/>
            <person name="Daum C."/>
            <person name="Shapiro N."/>
            <person name="Ivanova N."/>
            <person name="Kyrpides N."/>
            <person name="Woyke T."/>
        </authorList>
    </citation>
    <scope>NUCLEOTIDE SEQUENCE [LARGE SCALE GENOMIC DNA]</scope>
    <source>
        <strain evidence="3 4">AT2.17</strain>
    </source>
</reference>
<dbReference type="PROSITE" id="PS00092">
    <property type="entry name" value="N6_MTASE"/>
    <property type="match status" value="1"/>
</dbReference>
<gene>
    <name evidence="3" type="ORF">F4692_000755</name>
</gene>
<comment type="caution">
    <text evidence="3">The sequence shown here is derived from an EMBL/GenBank/DDBJ whole genome shotgun (WGS) entry which is preliminary data.</text>
</comment>
<dbReference type="AlphaFoldDB" id="A0A7Y9KNG0"/>
<evidence type="ECO:0000313" key="3">
    <source>
        <dbReference type="EMBL" id="NYE35651.1"/>
    </source>
</evidence>
<dbReference type="GO" id="GO:0009007">
    <property type="term" value="F:site-specific DNA-methyltransferase (adenine-specific) activity"/>
    <property type="evidence" value="ECO:0007669"/>
    <property type="project" value="UniProtKB-EC"/>
</dbReference>
<accession>A0A7Y9KNG0</accession>
<dbReference type="InterPro" id="IPR029063">
    <property type="entry name" value="SAM-dependent_MTases_sf"/>
</dbReference>
<keyword evidence="3" id="KW-0808">Transferase</keyword>
<dbReference type="Gene3D" id="3.40.50.150">
    <property type="entry name" value="Vaccinia Virus protein VP39"/>
    <property type="match status" value="1"/>
</dbReference>
<name>A0A7Y9KNG0_9ACTN</name>
<dbReference type="RefSeq" id="WP_179618277.1">
    <property type="nucleotide sequence ID" value="NZ_JACCBW010000001.1"/>
</dbReference>
<dbReference type="SUPFAM" id="SSF53335">
    <property type="entry name" value="S-adenosyl-L-methionine-dependent methyltransferases"/>
    <property type="match status" value="1"/>
</dbReference>
<dbReference type="GO" id="GO:0003676">
    <property type="term" value="F:nucleic acid binding"/>
    <property type="evidence" value="ECO:0007669"/>
    <property type="project" value="InterPro"/>
</dbReference>
<dbReference type="InterPro" id="IPR002052">
    <property type="entry name" value="DNA_methylase_N6_adenine_CS"/>
</dbReference>
<evidence type="ECO:0000313" key="4">
    <source>
        <dbReference type="Proteomes" id="UP000549911"/>
    </source>
</evidence>
<keyword evidence="4" id="KW-1185">Reference proteome</keyword>
<dbReference type="Pfam" id="PF07669">
    <property type="entry name" value="Eco57I"/>
    <property type="match status" value="1"/>
</dbReference>
<dbReference type="GO" id="GO:0006304">
    <property type="term" value="P:DNA modification"/>
    <property type="evidence" value="ECO:0007669"/>
    <property type="project" value="InterPro"/>
</dbReference>
<reference evidence="3 4" key="2">
    <citation type="submission" date="2020-08" db="EMBL/GenBank/DDBJ databases">
        <title>The Agave Microbiome: Exploring the role of microbial communities in plant adaptations to desert environments.</title>
        <authorList>
            <person name="Partida-Martinez L.P."/>
        </authorList>
    </citation>
    <scope>NUCLEOTIDE SEQUENCE [LARGE SCALE GENOMIC DNA]</scope>
    <source>
        <strain evidence="3 4">AT2.17</strain>
    </source>
</reference>
<dbReference type="InterPro" id="IPR011639">
    <property type="entry name" value="MethylTrfase_TaqI-like_dom"/>
</dbReference>
<dbReference type="EC" id="2.1.1.72" evidence="3"/>
<feature type="domain" description="Type II methyltransferase M.TaqI-like" evidence="2">
    <location>
        <begin position="58"/>
        <end position="236"/>
    </location>
</feature>
<protein>
    <submittedName>
        <fullName evidence="3">Site-specific DNA-methyltransferase (Adenine-specific)</fullName>
        <ecNumber evidence="3">2.1.1.72</ecNumber>
    </submittedName>
</protein>
<feature type="region of interest" description="Disordered" evidence="1">
    <location>
        <begin position="489"/>
        <end position="508"/>
    </location>
</feature>
<organism evidence="3 4">
    <name type="scientific">Nocardioides cavernae</name>
    <dbReference type="NCBI Taxonomy" id="1921566"/>
    <lineage>
        <taxon>Bacteria</taxon>
        <taxon>Bacillati</taxon>
        <taxon>Actinomycetota</taxon>
        <taxon>Actinomycetes</taxon>
        <taxon>Propionibacteriales</taxon>
        <taxon>Nocardioidaceae</taxon>
        <taxon>Nocardioides</taxon>
    </lineage>
</organism>
<sequence length="508" mass="57547">MLDVLPDEVWGKVDYVWLDPFCKSGVFLREVASRLLDGLSEQIPNFEERRSHIYRDMLWGTSITEMTGIISRRSLYYSRDASGPESVIDFDDESGNLPFVRAEHTFPKKKDGTVTGACTKCSAPLSLERGEDRENYAYSFIHGAYPTREMQNMKFDVIVGNPPYQVGDKKNEDDRAAPVYQRFVEAAIDLNPRHVLMITPSRWFTGGWGLNEYRTRMLADRHLKVIVDNPKIYDCFPGVKIRGGVSYFLWSRDHDGDCEFSTRVNGDIKSTVTRDLREGDGVLMRDNRAATVVHKVKAAHKGKWVEEVCGPQMAFGHMRTNFAGDHAKKRPGDVALVLGSRGGYISPDVIDKNHDWVDQWKVLIPMASSGDTPLDAEGNIVDVVLGEPIALAPGSACTQTYIVAGLFNSREETENYAHYLATKFVRFLVLPRKSSQHVFDERFRFVPMMDMTRRWTDEDLYNHFSLTAEERAYIEQTIKPRSVNLSLDSPIPASHMPGGSKYRPKAIA</sequence>